<reference evidence="2 3" key="1">
    <citation type="submission" date="2016-05" db="EMBL/GenBank/DDBJ databases">
        <title>Microbial consortia oxidize butane by reversing methanogenesis.</title>
        <authorList>
            <person name="Laso-Perez R."/>
            <person name="Richter M."/>
            <person name="Wegener G."/>
            <person name="Musat F."/>
        </authorList>
    </citation>
    <scope>NUCLEOTIDE SEQUENCE [LARGE SCALE GENOMIC DNA]</scope>
    <source>
        <strain evidence="2">BOX1</strain>
    </source>
</reference>
<evidence type="ECO:0000313" key="3">
    <source>
        <dbReference type="Proteomes" id="UP000185779"/>
    </source>
</evidence>
<evidence type="ECO:0008006" key="4">
    <source>
        <dbReference type="Google" id="ProtNLM"/>
    </source>
</evidence>
<dbReference type="EMBL" id="DRIE01000077">
    <property type="protein sequence ID" value="HEC57157.1"/>
    <property type="molecule type" value="Genomic_DNA"/>
</dbReference>
<reference evidence="1" key="2">
    <citation type="journal article" date="2020" name="mSystems">
        <title>Genome- and Community-Level Interaction Insights into Carbon Utilization and Element Cycling Functions of Hydrothermarchaeota in Hydrothermal Sediment.</title>
        <authorList>
            <person name="Zhou Z."/>
            <person name="Liu Y."/>
            <person name="Xu W."/>
            <person name="Pan J."/>
            <person name="Luo Z.H."/>
            <person name="Li M."/>
        </authorList>
    </citation>
    <scope>NUCLEOTIDE SEQUENCE [LARGE SCALE GENOMIC DNA]</scope>
    <source>
        <strain evidence="1">HyVt-386</strain>
    </source>
</reference>
<organism evidence="2 3">
    <name type="scientific">Candidatus Syntropharchaeum butanivorans</name>
    <dbReference type="NCBI Taxonomy" id="1839936"/>
    <lineage>
        <taxon>Archaea</taxon>
        <taxon>Methanobacteriati</taxon>
        <taxon>Methanobacteriota</taxon>
        <taxon>Stenosarchaea group</taxon>
        <taxon>Methanomicrobia</taxon>
        <taxon>Methanosarcinales</taxon>
        <taxon>ANME-2 cluster</taxon>
        <taxon>Candidatus Syntropharchaeum</taxon>
    </lineage>
</organism>
<dbReference type="Proteomes" id="UP000185779">
    <property type="component" value="Unassembled WGS sequence"/>
</dbReference>
<comment type="caution">
    <text evidence="2">The sequence shown here is derived from an EMBL/GenBank/DDBJ whole genome shotgun (WGS) entry which is preliminary data.</text>
</comment>
<keyword evidence="3" id="KW-1185">Reference proteome</keyword>
<evidence type="ECO:0000313" key="1">
    <source>
        <dbReference type="EMBL" id="HEC57157.1"/>
    </source>
</evidence>
<dbReference type="Proteomes" id="UP000885936">
    <property type="component" value="Unassembled WGS sequence"/>
</dbReference>
<name>A0A1F2P380_9EURY</name>
<sequence>MPAAFRLGWAIMRRLRIFEATLARSEEEFFDIAGVEWPRKERSIETCFDAIRCNMCGELVTANYVRCKKGELLCIPCSGYKER</sequence>
<dbReference type="AlphaFoldDB" id="A0A1F2P380"/>
<accession>A0A1F2P380</accession>
<gene>
    <name evidence="1" type="ORF">ENI32_04650</name>
    <name evidence="2" type="ORF">SBU_001418</name>
</gene>
<dbReference type="EMBL" id="LYOR01000009">
    <property type="protein sequence ID" value="OFV65608.1"/>
    <property type="molecule type" value="Genomic_DNA"/>
</dbReference>
<evidence type="ECO:0000313" key="2">
    <source>
        <dbReference type="EMBL" id="OFV65608.1"/>
    </source>
</evidence>
<dbReference type="STRING" id="1839936.SBU_001418"/>
<proteinExistence type="predicted"/>
<protein>
    <recommendedName>
        <fullName evidence="4">DksA C4-type domain-containing protein</fullName>
    </recommendedName>
</protein>